<keyword evidence="3" id="KW-1185">Reference proteome</keyword>
<evidence type="ECO:0000313" key="2">
    <source>
        <dbReference type="EMBL" id="KGO07462.1"/>
    </source>
</evidence>
<dbReference type="InterPro" id="IPR041662">
    <property type="entry name" value="SusD-like_2"/>
</dbReference>
<dbReference type="KEGG" id="ddo:I597_1256"/>
<reference evidence="2 3" key="1">
    <citation type="submission" date="2014-10" db="EMBL/GenBank/DDBJ databases">
        <title>Draft genome sequence of the proteorhodopsin-containing marine bacterium Dokdonia donghaensis.</title>
        <authorList>
            <person name="Gomez-Consarnau L."/>
            <person name="Gonzalez J.M."/>
            <person name="Riedel T."/>
            <person name="Jaenicke S."/>
            <person name="Wagner-Doebler I."/>
            <person name="Fuhrman J.A."/>
        </authorList>
    </citation>
    <scope>NUCLEOTIDE SEQUENCE [LARGE SCALE GENOMIC DNA]</scope>
    <source>
        <strain evidence="2 3">DSW-1</strain>
    </source>
</reference>
<dbReference type="AlphaFoldDB" id="A0A0A2GW70"/>
<protein>
    <recommendedName>
        <fullName evidence="4">SusD/RagB family nutrient-binding outer membrane lipoprotein</fullName>
    </recommendedName>
</protein>
<name>A0A0A2GW70_9FLAO</name>
<feature type="chain" id="PRO_5001999341" description="SusD/RagB family nutrient-binding outer membrane lipoprotein" evidence="1">
    <location>
        <begin position="22"/>
        <end position="596"/>
    </location>
</feature>
<dbReference type="OrthoDB" id="725917at2"/>
<keyword evidence="1" id="KW-0732">Signal</keyword>
<dbReference type="PROSITE" id="PS51257">
    <property type="entry name" value="PROKAR_LIPOPROTEIN"/>
    <property type="match status" value="1"/>
</dbReference>
<feature type="signal peptide" evidence="1">
    <location>
        <begin position="1"/>
        <end position="21"/>
    </location>
</feature>
<comment type="caution">
    <text evidence="2">The sequence shown here is derived from an EMBL/GenBank/DDBJ whole genome shotgun (WGS) entry which is preliminary data.</text>
</comment>
<dbReference type="InterPro" id="IPR011990">
    <property type="entry name" value="TPR-like_helical_dom_sf"/>
</dbReference>
<evidence type="ECO:0000256" key="1">
    <source>
        <dbReference type="SAM" id="SignalP"/>
    </source>
</evidence>
<dbReference type="SUPFAM" id="SSF48452">
    <property type="entry name" value="TPR-like"/>
    <property type="match status" value="1"/>
</dbReference>
<sequence length="596" mass="64189">MKNTFKFIMAVALASSSLFFSCETTELELVESPNSLPEGTGDPSFLLNSIQLSYRNNAITFNGNGESLTRIGTFGSRDYFNGLTGGSLDGAWTRTYAGIFADVIAIEQLAEDPTQDLRFHLGTAKVMQAHSLLWLVDYIGDIPFTEALNPLEFPSPNVDAGASVYDGALGILNEGKALLESISAGDALVPAVDMFYDEDPTKWVKAANSIAMKAAITTGDIATFNAIVAEGNFITDAEDDLQFQYGTNLLNPNTQHPDYFANYTEQGVGPYRSNWLMGTMLENDDPRIRYYFYRQSGCTPGASCDPGGDGETLSCSLETAPTHYNGFTFCFLEDGYWGRDHGDDRGAPPDEFVKTATGVYPSGGKLDANNFDNLVVVEQEDGSFTLELDEDDDLVGLGEGGVGAGIEPIILSSYVDFWRAEAAMVSGDPGAAAGFIQSGLEKSIAKVQGFGDLDQSAVNGIISADIDSNTGELSNVVLANTLLPTSADNQDFIDDVVADFNNADTDGKWNILAEQFWITMYGGGAEAYNFYRRQGYPTTLQPNLEADPGAFPRSFPYTTAEIVANPNISQKPDQNVQVFWDTNPPSAVSGGFPAAN</sequence>
<evidence type="ECO:0000313" key="3">
    <source>
        <dbReference type="Proteomes" id="UP000030140"/>
    </source>
</evidence>
<dbReference type="Pfam" id="PF12771">
    <property type="entry name" value="SusD-like_2"/>
    <property type="match status" value="1"/>
</dbReference>
<dbReference type="RefSeq" id="WP_035327531.1">
    <property type="nucleotide sequence ID" value="NZ_CP015125.1"/>
</dbReference>
<gene>
    <name evidence="2" type="ORF">NV36_11890</name>
</gene>
<dbReference type="PATRIC" id="fig|1300343.5.peg.1267"/>
<organism evidence="2 3">
    <name type="scientific">Dokdonia donghaensis DSW-1</name>
    <dbReference type="NCBI Taxonomy" id="1300343"/>
    <lineage>
        <taxon>Bacteria</taxon>
        <taxon>Pseudomonadati</taxon>
        <taxon>Bacteroidota</taxon>
        <taxon>Flavobacteriia</taxon>
        <taxon>Flavobacteriales</taxon>
        <taxon>Flavobacteriaceae</taxon>
        <taxon>Dokdonia</taxon>
    </lineage>
</organism>
<proteinExistence type="predicted"/>
<accession>A0A0A2GW70</accession>
<dbReference type="Gene3D" id="1.25.40.390">
    <property type="match status" value="2"/>
</dbReference>
<dbReference type="Proteomes" id="UP000030140">
    <property type="component" value="Unassembled WGS sequence"/>
</dbReference>
<evidence type="ECO:0008006" key="4">
    <source>
        <dbReference type="Google" id="ProtNLM"/>
    </source>
</evidence>
<dbReference type="EMBL" id="JSAQ01000001">
    <property type="protein sequence ID" value="KGO07462.1"/>
    <property type="molecule type" value="Genomic_DNA"/>
</dbReference>